<sequence>MNNQKGAGAMALTPEIEFEDLEDASDAIETSQTYRIDFENNRITNELINGLDAIRQFVYIALHTERYSYSVFSHDIGNELQEVLSDQNTTDTYKKMEIPRLIEEALLYDDRILAVTNFEIEKKDDAFIVSFTVEADEGMLEIEEVLGEHV</sequence>
<dbReference type="InterPro" id="IPR020288">
    <property type="entry name" value="Sheath_initiator"/>
</dbReference>
<reference evidence="2" key="2">
    <citation type="journal article" date="2011" name="J. Biotechnol.">
        <title>Genome sequence of B. amyloliquefaciens type strain DSM7(T) reveals differences to plant-associated B. amyloliquefaciens FZB42.</title>
        <authorList>
            <person name="Ruckert C."/>
            <person name="Blom J."/>
            <person name="Chen X."/>
            <person name="Reva O."/>
            <person name="Borriss R."/>
        </authorList>
    </citation>
    <scope>NUCLEOTIDE SEQUENCE [LARGE SCALE GENOMIC DNA]</scope>
    <source>
        <strain evidence="2">DSM 7</strain>
    </source>
</reference>
<protein>
    <recommendedName>
        <fullName evidence="3">DUF2634 domain-containing protein</fullName>
    </recommendedName>
</protein>
<name>A0A9P1JGH7_BACAS</name>
<dbReference type="KEGG" id="bao:BAMF_1359"/>
<gene>
    <name evidence="1" type="primary">xkdS</name>
    <name evidence="1" type="ordered locus">BAMF_1359</name>
</gene>
<dbReference type="SUPFAM" id="SSF160719">
    <property type="entry name" value="gpW/gp25-like"/>
    <property type="match status" value="1"/>
</dbReference>
<proteinExistence type="predicted"/>
<dbReference type="AlphaFoldDB" id="A0A9P1JGH7"/>
<dbReference type="EMBL" id="FN597644">
    <property type="protein sequence ID" value="CBI42485.1"/>
    <property type="molecule type" value="Genomic_DNA"/>
</dbReference>
<dbReference type="Proteomes" id="UP000006562">
    <property type="component" value="Chromosome"/>
</dbReference>
<organism evidence="1 2">
    <name type="scientific">Bacillus amyloliquefaciens (strain ATCC 23350 / DSM 7 / BCRC 11601 / CCUG 28519 / NBRC 15535 / NRRL B-14393 / F)</name>
    <dbReference type="NCBI Taxonomy" id="692420"/>
    <lineage>
        <taxon>Bacteria</taxon>
        <taxon>Bacillati</taxon>
        <taxon>Bacillota</taxon>
        <taxon>Bacilli</taxon>
        <taxon>Bacillales</taxon>
        <taxon>Bacillaceae</taxon>
        <taxon>Bacillus</taxon>
        <taxon>Bacillus amyloliquefaciens group</taxon>
    </lineage>
</organism>
<evidence type="ECO:0000313" key="2">
    <source>
        <dbReference type="Proteomes" id="UP000006562"/>
    </source>
</evidence>
<keyword evidence="2" id="KW-1185">Reference proteome</keyword>
<dbReference type="Gene3D" id="3.10.450.40">
    <property type="match status" value="1"/>
</dbReference>
<dbReference type="Pfam" id="PF10934">
    <property type="entry name" value="Sheath_initiator"/>
    <property type="match status" value="1"/>
</dbReference>
<accession>A0A9P1JGH7</accession>
<reference evidence="1 2" key="1">
    <citation type="journal article" date="2011" name="Int. J. Syst. Evol. Microbiol.">
        <title>Relationship of Bacillus amyloliquefaciens clades associated with strains DSM 7T and FZB42T: a proposal for Bacillus amyloliquefaciens subsp. amyloliquefaciens subsp. nov. and Bacillus amyloliquefaciens subsp. plantarum subsp. nov. based on complete genome sequence comparisons.</title>
        <authorList>
            <person name="Borriss R."/>
            <person name="Chen X.H."/>
            <person name="Rueckert C."/>
            <person name="Blom J."/>
            <person name="Becker A."/>
            <person name="Baumgarth B."/>
            <person name="Fan B."/>
            <person name="Pukall R."/>
            <person name="Schumann P."/>
            <person name="Sproer C."/>
            <person name="Junge H."/>
            <person name="Vater J."/>
            <person name="Puhler A."/>
            <person name="Klenk H.P."/>
        </authorList>
    </citation>
    <scope>NUCLEOTIDE SEQUENCE [LARGE SCALE GENOMIC DNA]</scope>
    <source>
        <strain evidence="2">DSM 7</strain>
    </source>
</reference>
<evidence type="ECO:0008006" key="3">
    <source>
        <dbReference type="Google" id="ProtNLM"/>
    </source>
</evidence>
<evidence type="ECO:0000313" key="1">
    <source>
        <dbReference type="EMBL" id="CBI42485.1"/>
    </source>
</evidence>